<dbReference type="InterPro" id="IPR016040">
    <property type="entry name" value="NAD(P)-bd_dom"/>
</dbReference>
<evidence type="ECO:0000313" key="2">
    <source>
        <dbReference type="EMBL" id="MBN8661201.1"/>
    </source>
</evidence>
<dbReference type="EMBL" id="JAFLCK010000017">
    <property type="protein sequence ID" value="MBN8661201.1"/>
    <property type="molecule type" value="Genomic_DNA"/>
</dbReference>
<proteinExistence type="predicted"/>
<gene>
    <name evidence="2" type="ORF">J0M35_12610</name>
</gene>
<dbReference type="Proteomes" id="UP000664277">
    <property type="component" value="Unassembled WGS sequence"/>
</dbReference>
<dbReference type="PANTHER" id="PTHR12126:SF11">
    <property type="entry name" value="NADH DEHYDROGENASE [UBIQUINONE] 1 ALPHA SUBCOMPLEX SUBUNIT 9, MITOCHONDRIAL"/>
    <property type="match status" value="1"/>
</dbReference>
<feature type="domain" description="NAD(P)-binding" evidence="1">
    <location>
        <begin position="12"/>
        <end position="163"/>
    </location>
</feature>
<protein>
    <submittedName>
        <fullName evidence="2">NAD(P)H-binding protein</fullName>
    </submittedName>
</protein>
<dbReference type="InterPro" id="IPR036291">
    <property type="entry name" value="NAD(P)-bd_dom_sf"/>
</dbReference>
<evidence type="ECO:0000313" key="3">
    <source>
        <dbReference type="Proteomes" id="UP000664277"/>
    </source>
</evidence>
<dbReference type="InterPro" id="IPR051207">
    <property type="entry name" value="ComplexI_NDUFA9_subunit"/>
</dbReference>
<sequence length="321" mass="33991">MNTDMKTVLVDGASGYLGLHAVNALIARGYAVKALVRPQSRPVDRATLEALGAQVCIAQLKLEESDSNNVAALSAAFAGANYGLHLIGSIAPRRGESFEGLHPQMASAFATYAAQAGLEKVVMVTALGADKDSQSLYLKSKALAEEATRSILGERLTVLRPSLIVGRQVGTRDSKLVKRYLDLADQRPFIPLIDGGHNLIEPVYVGDLALAIARSFESDALAGATLELGGAEKLSMRSFVERLLAVVGSAKPFLTLPYKLAAVLATISEKISDVPILSSDQAYLATIDNVTTSNSLSQLVEVTPLGQALAGYRVFSHKGSR</sequence>
<evidence type="ECO:0000259" key="1">
    <source>
        <dbReference type="Pfam" id="PF13460"/>
    </source>
</evidence>
<dbReference type="Pfam" id="PF13460">
    <property type="entry name" value="NAD_binding_10"/>
    <property type="match status" value="1"/>
</dbReference>
<dbReference type="PANTHER" id="PTHR12126">
    <property type="entry name" value="NADH-UBIQUINONE OXIDOREDUCTASE 39 KDA SUBUNIT-RELATED"/>
    <property type="match status" value="1"/>
</dbReference>
<dbReference type="GO" id="GO:0044877">
    <property type="term" value="F:protein-containing complex binding"/>
    <property type="evidence" value="ECO:0007669"/>
    <property type="project" value="TreeGrafter"/>
</dbReference>
<dbReference type="SUPFAM" id="SSF51735">
    <property type="entry name" value="NAD(P)-binding Rossmann-fold domains"/>
    <property type="match status" value="1"/>
</dbReference>
<dbReference type="AlphaFoldDB" id="A0A8J7P953"/>
<reference evidence="2" key="1">
    <citation type="submission" date="2021-02" db="EMBL/GenBank/DDBJ databases">
        <title>Genome-Resolved Metagenomics of a Microbial Community Performing Photosynthetic Biological Nutrient Removal.</title>
        <authorList>
            <person name="Mcdaniel E.A."/>
        </authorList>
    </citation>
    <scope>NUCLEOTIDE SEQUENCE</scope>
    <source>
        <strain evidence="2">UWPOB_OBS1</strain>
    </source>
</reference>
<accession>A0A8J7P953</accession>
<comment type="caution">
    <text evidence="2">The sequence shown here is derived from an EMBL/GenBank/DDBJ whole genome shotgun (WGS) entry which is preliminary data.</text>
</comment>
<organism evidence="2 3">
    <name type="scientific">Candidatus Obscuribacter phosphatis</name>
    <dbReference type="NCBI Taxonomy" id="1906157"/>
    <lineage>
        <taxon>Bacteria</taxon>
        <taxon>Bacillati</taxon>
        <taxon>Candidatus Melainabacteria</taxon>
        <taxon>Candidatus Obscuribacterales</taxon>
        <taxon>Candidatus Obscuribacteraceae</taxon>
        <taxon>Candidatus Obscuribacter</taxon>
    </lineage>
</organism>
<dbReference type="Gene3D" id="3.40.50.720">
    <property type="entry name" value="NAD(P)-binding Rossmann-like Domain"/>
    <property type="match status" value="1"/>
</dbReference>
<name>A0A8J7P953_9BACT</name>